<evidence type="ECO:0000256" key="1">
    <source>
        <dbReference type="SAM" id="SignalP"/>
    </source>
</evidence>
<keyword evidence="3" id="KW-1185">Reference proteome</keyword>
<proteinExistence type="predicted"/>
<keyword evidence="1" id="KW-0732">Signal</keyword>
<feature type="chain" id="PRO_5035858995" evidence="1">
    <location>
        <begin position="34"/>
        <end position="77"/>
    </location>
</feature>
<protein>
    <submittedName>
        <fullName evidence="2">Uncharacterized protein</fullName>
    </submittedName>
</protein>
<dbReference type="Proteomes" id="UP000823388">
    <property type="component" value="Chromosome 6N"/>
</dbReference>
<dbReference type="AlphaFoldDB" id="A0A8T0R420"/>
<organism evidence="2 3">
    <name type="scientific">Panicum virgatum</name>
    <name type="common">Blackwell switchgrass</name>
    <dbReference type="NCBI Taxonomy" id="38727"/>
    <lineage>
        <taxon>Eukaryota</taxon>
        <taxon>Viridiplantae</taxon>
        <taxon>Streptophyta</taxon>
        <taxon>Embryophyta</taxon>
        <taxon>Tracheophyta</taxon>
        <taxon>Spermatophyta</taxon>
        <taxon>Magnoliopsida</taxon>
        <taxon>Liliopsida</taxon>
        <taxon>Poales</taxon>
        <taxon>Poaceae</taxon>
        <taxon>PACMAD clade</taxon>
        <taxon>Panicoideae</taxon>
        <taxon>Panicodae</taxon>
        <taxon>Paniceae</taxon>
        <taxon>Panicinae</taxon>
        <taxon>Panicum</taxon>
        <taxon>Panicum sect. Hiantes</taxon>
    </lineage>
</organism>
<reference evidence="2" key="1">
    <citation type="submission" date="2020-05" db="EMBL/GenBank/DDBJ databases">
        <title>WGS assembly of Panicum virgatum.</title>
        <authorList>
            <person name="Lovell J.T."/>
            <person name="Jenkins J."/>
            <person name="Shu S."/>
            <person name="Juenger T.E."/>
            <person name="Schmutz J."/>
        </authorList>
    </citation>
    <scope>NUCLEOTIDE SEQUENCE</scope>
    <source>
        <strain evidence="2">AP13</strain>
    </source>
</reference>
<accession>A0A8T0R420</accession>
<feature type="signal peptide" evidence="1">
    <location>
        <begin position="1"/>
        <end position="33"/>
    </location>
</feature>
<comment type="caution">
    <text evidence="2">The sequence shown here is derived from an EMBL/GenBank/DDBJ whole genome shotgun (WGS) entry which is preliminary data.</text>
</comment>
<evidence type="ECO:0000313" key="3">
    <source>
        <dbReference type="Proteomes" id="UP000823388"/>
    </source>
</evidence>
<name>A0A8T0R420_PANVG</name>
<dbReference type="EMBL" id="CM029048">
    <property type="protein sequence ID" value="KAG2580361.1"/>
    <property type="molecule type" value="Genomic_DNA"/>
</dbReference>
<evidence type="ECO:0000313" key="2">
    <source>
        <dbReference type="EMBL" id="KAG2580361.1"/>
    </source>
</evidence>
<sequence length="77" mass="8469">MFDTSARPGGNRRPTLLLMESVLLLITSQIVFCSIHSATQPDIEILLKVKKEWVNPAALSAWDNFTASPKMTLTGPV</sequence>
<gene>
    <name evidence="2" type="ORF">PVAP13_6NG336600</name>
</gene>